<dbReference type="GeneID" id="6016245"/>
<keyword evidence="1" id="KW-0472">Membrane</keyword>
<dbReference type="VEuPathDB" id="FungiDB:CC1G_10620"/>
<gene>
    <name evidence="3" type="ORF">CC1G_10620</name>
</gene>
<dbReference type="OrthoDB" id="3231781at2759"/>
<reference evidence="3 4" key="1">
    <citation type="journal article" date="2010" name="Proc. Natl. Acad. Sci. U.S.A.">
        <title>Insights into evolution of multicellular fungi from the assembled chromosomes of the mushroom Coprinopsis cinerea (Coprinus cinereus).</title>
        <authorList>
            <person name="Stajich J.E."/>
            <person name="Wilke S.K."/>
            <person name="Ahren D."/>
            <person name="Au C.H."/>
            <person name="Birren B.W."/>
            <person name="Borodovsky M."/>
            <person name="Burns C."/>
            <person name="Canback B."/>
            <person name="Casselton L.A."/>
            <person name="Cheng C.K."/>
            <person name="Deng J."/>
            <person name="Dietrich F.S."/>
            <person name="Fargo D.C."/>
            <person name="Farman M.L."/>
            <person name="Gathman A.C."/>
            <person name="Goldberg J."/>
            <person name="Guigo R."/>
            <person name="Hoegger P.J."/>
            <person name="Hooker J.B."/>
            <person name="Huggins A."/>
            <person name="James T.Y."/>
            <person name="Kamada T."/>
            <person name="Kilaru S."/>
            <person name="Kodira C."/>
            <person name="Kues U."/>
            <person name="Kupfer D."/>
            <person name="Kwan H.S."/>
            <person name="Lomsadze A."/>
            <person name="Li W."/>
            <person name="Lilly W.W."/>
            <person name="Ma L.J."/>
            <person name="Mackey A.J."/>
            <person name="Manning G."/>
            <person name="Martin F."/>
            <person name="Muraguchi H."/>
            <person name="Natvig D.O."/>
            <person name="Palmerini H."/>
            <person name="Ramesh M.A."/>
            <person name="Rehmeyer C.J."/>
            <person name="Roe B.A."/>
            <person name="Shenoy N."/>
            <person name="Stanke M."/>
            <person name="Ter-Hovhannisyan V."/>
            <person name="Tunlid A."/>
            <person name="Velagapudi R."/>
            <person name="Vision T.J."/>
            <person name="Zeng Q."/>
            <person name="Zolan M.E."/>
            <person name="Pukkila P.J."/>
        </authorList>
    </citation>
    <scope>NUCLEOTIDE SEQUENCE [LARGE SCALE GENOMIC DNA]</scope>
    <source>
        <strain evidence="4">Okayama-7 / 130 / ATCC MYA-4618 / FGSC 9003</strain>
    </source>
</reference>
<sequence length="324" mass="35527">MSESLNLNGSIGAIQIGSIFSVFLFGVASLQCHLYFQNFPNDNRITKSLVSVIWFLELAHVILVSCEVYRLTIIFYGDPTSLFDFPFLSGAILVAAFVTVLTHGFYASRVWGLLPKPWKWLGPGCMVVSFARFVGGLAAGALGLKTRNVVLYSEIYAWLVISVLVCEALVDMTLAFSMTFYLYKQRRKVMSRSLRLIDRVVQLTVCTGLLTSATSIAFVIAFNIEQNTSIWVAFFTCHARLYSNSMMASLNSRHGLRTMWTEGSHVGFSSNGASTYASSGGGVSGHGKRLGQPPVIAIQMDSSVHRQFDDQDSGSMRAGGKGEC</sequence>
<comment type="caution">
    <text evidence="3">The sequence shown here is derived from an EMBL/GenBank/DDBJ whole genome shotgun (WGS) entry which is preliminary data.</text>
</comment>
<feature type="transmembrane region" description="Helical" evidence="1">
    <location>
        <begin position="12"/>
        <end position="36"/>
    </location>
</feature>
<keyword evidence="1" id="KW-0812">Transmembrane</keyword>
<dbReference type="InterPro" id="IPR045339">
    <property type="entry name" value="DUF6534"/>
</dbReference>
<feature type="transmembrane region" description="Helical" evidence="1">
    <location>
        <begin position="203"/>
        <end position="224"/>
    </location>
</feature>
<dbReference type="HOGENOM" id="CLU_046025_0_1_1"/>
<organism evidence="3 4">
    <name type="scientific">Coprinopsis cinerea (strain Okayama-7 / 130 / ATCC MYA-4618 / FGSC 9003)</name>
    <name type="common">Inky cap fungus</name>
    <name type="synonym">Hormographiella aspergillata</name>
    <dbReference type="NCBI Taxonomy" id="240176"/>
    <lineage>
        <taxon>Eukaryota</taxon>
        <taxon>Fungi</taxon>
        <taxon>Dikarya</taxon>
        <taxon>Basidiomycota</taxon>
        <taxon>Agaricomycotina</taxon>
        <taxon>Agaricomycetes</taxon>
        <taxon>Agaricomycetidae</taxon>
        <taxon>Agaricales</taxon>
        <taxon>Agaricineae</taxon>
        <taxon>Psathyrellaceae</taxon>
        <taxon>Coprinopsis</taxon>
    </lineage>
</organism>
<feature type="transmembrane region" description="Helical" evidence="1">
    <location>
        <begin position="155"/>
        <end position="183"/>
    </location>
</feature>
<dbReference type="PANTHER" id="PTHR40465">
    <property type="entry name" value="CHROMOSOME 1, WHOLE GENOME SHOTGUN SEQUENCE"/>
    <property type="match status" value="1"/>
</dbReference>
<feature type="transmembrane region" description="Helical" evidence="1">
    <location>
        <begin position="87"/>
        <end position="108"/>
    </location>
</feature>
<feature type="transmembrane region" description="Helical" evidence="1">
    <location>
        <begin position="120"/>
        <end position="143"/>
    </location>
</feature>
<feature type="transmembrane region" description="Helical" evidence="1">
    <location>
        <begin position="48"/>
        <end position="75"/>
    </location>
</feature>
<dbReference type="eggNOG" id="ENOG502SQQU">
    <property type="taxonomic scope" value="Eukaryota"/>
</dbReference>
<dbReference type="AlphaFoldDB" id="A8P8S5"/>
<keyword evidence="1" id="KW-1133">Transmembrane helix</keyword>
<dbReference type="RefSeq" id="XP_001839627.2">
    <property type="nucleotide sequence ID" value="XM_001839575.2"/>
</dbReference>
<evidence type="ECO:0000313" key="3">
    <source>
        <dbReference type="EMBL" id="EAU82218.2"/>
    </source>
</evidence>
<proteinExistence type="predicted"/>
<evidence type="ECO:0000259" key="2">
    <source>
        <dbReference type="Pfam" id="PF20152"/>
    </source>
</evidence>
<dbReference type="Pfam" id="PF20152">
    <property type="entry name" value="DUF6534"/>
    <property type="match status" value="1"/>
</dbReference>
<evidence type="ECO:0000313" key="4">
    <source>
        <dbReference type="Proteomes" id="UP000001861"/>
    </source>
</evidence>
<name>A8P8S5_COPC7</name>
<dbReference type="Proteomes" id="UP000001861">
    <property type="component" value="Unassembled WGS sequence"/>
</dbReference>
<dbReference type="PANTHER" id="PTHR40465:SF1">
    <property type="entry name" value="DUF6534 DOMAIN-CONTAINING PROTEIN"/>
    <property type="match status" value="1"/>
</dbReference>
<keyword evidence="4" id="KW-1185">Reference proteome</keyword>
<dbReference type="EMBL" id="AACS02000011">
    <property type="protein sequence ID" value="EAU82218.2"/>
    <property type="molecule type" value="Genomic_DNA"/>
</dbReference>
<protein>
    <recommendedName>
        <fullName evidence="2">DUF6534 domain-containing protein</fullName>
    </recommendedName>
</protein>
<evidence type="ECO:0000256" key="1">
    <source>
        <dbReference type="SAM" id="Phobius"/>
    </source>
</evidence>
<accession>A8P8S5</accession>
<feature type="domain" description="DUF6534" evidence="2">
    <location>
        <begin position="168"/>
        <end position="254"/>
    </location>
</feature>
<dbReference type="KEGG" id="cci:CC1G_10620"/>
<dbReference type="OMA" id="THNSRFS"/>
<dbReference type="InParanoid" id="A8P8S5"/>